<gene>
    <name evidence="2" type="ORF">FZEAL_8090</name>
</gene>
<dbReference type="SUPFAM" id="SSF48403">
    <property type="entry name" value="Ankyrin repeat"/>
    <property type="match status" value="1"/>
</dbReference>
<dbReference type="Gene3D" id="1.25.40.20">
    <property type="entry name" value="Ankyrin repeat-containing domain"/>
    <property type="match status" value="1"/>
</dbReference>
<dbReference type="AlphaFoldDB" id="A0A8H4XI77"/>
<protein>
    <recommendedName>
        <fullName evidence="4">Fungal N-terminal domain-containing protein</fullName>
    </recommendedName>
</protein>
<name>A0A8H4XI77_9HYPO</name>
<dbReference type="Proteomes" id="UP000635477">
    <property type="component" value="Unassembled WGS sequence"/>
</dbReference>
<organism evidence="2 3">
    <name type="scientific">Fusarium zealandicum</name>
    <dbReference type="NCBI Taxonomy" id="1053134"/>
    <lineage>
        <taxon>Eukaryota</taxon>
        <taxon>Fungi</taxon>
        <taxon>Dikarya</taxon>
        <taxon>Ascomycota</taxon>
        <taxon>Pezizomycotina</taxon>
        <taxon>Sordariomycetes</taxon>
        <taxon>Hypocreomycetidae</taxon>
        <taxon>Hypocreales</taxon>
        <taxon>Nectriaceae</taxon>
        <taxon>Fusarium</taxon>
        <taxon>Fusarium staphyleae species complex</taxon>
    </lineage>
</organism>
<keyword evidence="3" id="KW-1185">Reference proteome</keyword>
<accession>A0A8H4XI77</accession>
<proteinExistence type="predicted"/>
<evidence type="ECO:0000313" key="3">
    <source>
        <dbReference type="Proteomes" id="UP000635477"/>
    </source>
</evidence>
<feature type="compositionally biased region" description="Low complexity" evidence="1">
    <location>
        <begin position="674"/>
        <end position="690"/>
    </location>
</feature>
<feature type="region of interest" description="Disordered" evidence="1">
    <location>
        <begin position="611"/>
        <end position="734"/>
    </location>
</feature>
<dbReference type="EMBL" id="JABEYC010000676">
    <property type="protein sequence ID" value="KAF4975089.1"/>
    <property type="molecule type" value="Genomic_DNA"/>
</dbReference>
<sequence>MEGVGAAASVSQFVLIGLKLAKEIHNTLSAIRDGPAIVKLLAIDIISLQGILEQLARSPAAANDTALDGHVGQSIQNLCSRAEPIVKFQVAPKDKRAGRFWKRLKVVVGENDLHRIRAEVTQIVTVLNLRLGVSSNNTIHEVSSTNNEIQQQMVSMDASIKRQFDMQAASLIGVNSNILRSHSDEKNMLQADLASLKRTLDTTSAISTQNAESILKLCNELKDQMSVLASSRGQASGPFLMDADIEQDKEIQASINRLLSLVDEKREAIDVYAEDDDQAESVIEDFQTLLKTVRGQRRPIMQIHPRKHADDKDVKRTFLNEVRRLDRYFGAGLVSINSGENQCQRFSGKVVEQSRTLKETNTGNGKLSLLFHKRTRSTLEEDDRQTATCSERGQLNGAFSQARHHLFHDCRMLQDGTASLQDHDQYGASLLFESLKLAWNPEFVAPFADINSHRDKEGNPSFLQACENFGSGYTHESFQCFIELGANIHDRDYVGRTCLHICLARARRPQTQQEIKAIEYLVRRGADPRATDMSGKSVSEIAYTTRLRGPVSYVGDLWDAVLHRCGFNISEFRPGYQRRAEYYQGCAYYPRYTRQDFEILWSGRETECPYWDDEPWPPVEPGETEEDYSSDDSEPDDDRDCSKPFSRSSDSDQETDDDGRQSESDDEADKEPSGSEYQSSQEAESTSEAGDSLFFTEFITGEVADDTWGDEEDGDSGIITSPPSLDMDIPNPWL</sequence>
<comment type="caution">
    <text evidence="2">The sequence shown here is derived from an EMBL/GenBank/DDBJ whole genome shotgun (WGS) entry which is preliminary data.</text>
</comment>
<evidence type="ECO:0000256" key="1">
    <source>
        <dbReference type="SAM" id="MobiDB-lite"/>
    </source>
</evidence>
<evidence type="ECO:0008006" key="4">
    <source>
        <dbReference type="Google" id="ProtNLM"/>
    </source>
</evidence>
<evidence type="ECO:0000313" key="2">
    <source>
        <dbReference type="EMBL" id="KAF4975089.1"/>
    </source>
</evidence>
<feature type="compositionally biased region" description="Acidic residues" evidence="1">
    <location>
        <begin position="622"/>
        <end position="639"/>
    </location>
</feature>
<reference evidence="2" key="1">
    <citation type="journal article" date="2020" name="BMC Genomics">
        <title>Correction to: Identification and distribution of gene clusters required for synthesis of sphingolipid metabolism inhibitors in diverse species of the filamentous fungus Fusarium.</title>
        <authorList>
            <person name="Kim H.S."/>
            <person name="Lohmar J.M."/>
            <person name="Busman M."/>
            <person name="Brown D.W."/>
            <person name="Naumann T.A."/>
            <person name="Divon H.H."/>
            <person name="Lysoe E."/>
            <person name="Uhlig S."/>
            <person name="Proctor R.H."/>
        </authorList>
    </citation>
    <scope>NUCLEOTIDE SEQUENCE</scope>
    <source>
        <strain evidence="2">NRRL 22465</strain>
    </source>
</reference>
<dbReference type="InterPro" id="IPR036770">
    <property type="entry name" value="Ankyrin_rpt-contain_sf"/>
</dbReference>
<feature type="compositionally biased region" description="Acidic residues" evidence="1">
    <location>
        <begin position="703"/>
        <end position="715"/>
    </location>
</feature>
<dbReference type="OrthoDB" id="539213at2759"/>
<reference evidence="2" key="2">
    <citation type="submission" date="2020-05" db="EMBL/GenBank/DDBJ databases">
        <authorList>
            <person name="Kim H.-S."/>
            <person name="Proctor R.H."/>
            <person name="Brown D.W."/>
        </authorList>
    </citation>
    <scope>NUCLEOTIDE SEQUENCE</scope>
    <source>
        <strain evidence="2">NRRL 22465</strain>
    </source>
</reference>